<reference evidence="2" key="2">
    <citation type="submission" date="2012-06" db="EMBL/GenBank/DDBJ databases">
        <authorList>
            <person name="Yu Y."/>
            <person name="Currie J."/>
            <person name="Lomeli R."/>
            <person name="Angelova A."/>
            <person name="Collura K."/>
            <person name="Wissotski M."/>
            <person name="Campos D."/>
            <person name="Kudrna D."/>
            <person name="Golser W."/>
            <person name="Ashely E."/>
            <person name="Descour A."/>
            <person name="Fernandes J."/>
            <person name="Soderlund C."/>
            <person name="Walbot V."/>
        </authorList>
    </citation>
    <scope>NUCLEOTIDE SEQUENCE</scope>
    <source>
        <strain evidence="2">B73</strain>
    </source>
</reference>
<name>C4IYM1_MAIZE</name>
<evidence type="ECO:0000313" key="2">
    <source>
        <dbReference type="EMBL" id="ACR34021.1"/>
    </source>
</evidence>
<protein>
    <submittedName>
        <fullName evidence="2">Uncharacterized protein</fullName>
    </submittedName>
</protein>
<accession>C4IYM1</accession>
<organism evidence="2">
    <name type="scientific">Zea mays</name>
    <name type="common">Maize</name>
    <dbReference type="NCBI Taxonomy" id="4577"/>
    <lineage>
        <taxon>Eukaryota</taxon>
        <taxon>Viridiplantae</taxon>
        <taxon>Streptophyta</taxon>
        <taxon>Embryophyta</taxon>
        <taxon>Tracheophyta</taxon>
        <taxon>Spermatophyta</taxon>
        <taxon>Magnoliopsida</taxon>
        <taxon>Liliopsida</taxon>
        <taxon>Poales</taxon>
        <taxon>Poaceae</taxon>
        <taxon>PACMAD clade</taxon>
        <taxon>Panicoideae</taxon>
        <taxon>Andropogonodae</taxon>
        <taxon>Andropogoneae</taxon>
        <taxon>Tripsacinae</taxon>
        <taxon>Zea</taxon>
    </lineage>
</organism>
<feature type="region of interest" description="Disordered" evidence="1">
    <location>
        <begin position="134"/>
        <end position="185"/>
    </location>
</feature>
<proteinExistence type="evidence at transcript level"/>
<evidence type="ECO:0000256" key="1">
    <source>
        <dbReference type="SAM" id="MobiDB-lite"/>
    </source>
</evidence>
<sequence>MGAKSLVLLDHFSDLIHHKPSFVTTYYFCFPLSVLPELNSGHFSYISSFHHRLWNFVDIDEVKPDSRIFSCYLLHSGHQVYAFPTPTCHPVDDDGLVVLDGPPERVVELLHAVDLLHLHRLGHVPEVCLRPDPLPALPPPPRSAAVPQPQRPPSHPTANGRAGGGRQRVRVRRRRRGLPHAERARARREERHWFPAFRVPVPAAIRTRSRRWWGCGAAS</sequence>
<dbReference type="EMBL" id="BT083668">
    <property type="protein sequence ID" value="ACR34021.1"/>
    <property type="molecule type" value="mRNA"/>
</dbReference>
<dbReference type="AlphaFoldDB" id="C4IYM1"/>
<feature type="compositionally biased region" description="Basic residues" evidence="1">
    <location>
        <begin position="167"/>
        <end position="178"/>
    </location>
</feature>
<reference evidence="2" key="1">
    <citation type="journal article" date="2009" name="PLoS Genet.">
        <title>Sequencing, mapping, and analysis of 27,455 maize full-length cDNAs.</title>
        <authorList>
            <person name="Soderlund C."/>
            <person name="Descour A."/>
            <person name="Kudrna D."/>
            <person name="Bomhoff M."/>
            <person name="Boyd L."/>
            <person name="Currie J."/>
            <person name="Angelova A."/>
            <person name="Collura K."/>
            <person name="Wissotski M."/>
            <person name="Ashley E."/>
            <person name="Morrow D."/>
            <person name="Fernandes J."/>
            <person name="Walbot V."/>
            <person name="Yu Y."/>
        </authorList>
    </citation>
    <scope>NUCLEOTIDE SEQUENCE</scope>
    <source>
        <strain evidence="2">B73</strain>
    </source>
</reference>